<dbReference type="Pfam" id="PF14716">
    <property type="entry name" value="HHH_8"/>
    <property type="match status" value="1"/>
</dbReference>
<dbReference type="InterPro" id="IPR010996">
    <property type="entry name" value="HHH_MUS81"/>
</dbReference>
<dbReference type="GO" id="GO:0003677">
    <property type="term" value="F:DNA binding"/>
    <property type="evidence" value="ECO:0007669"/>
    <property type="project" value="InterPro"/>
</dbReference>
<organism evidence="5 6">
    <name type="scientific">Bodo saltans</name>
    <name type="common">Flagellated protozoan</name>
    <dbReference type="NCBI Taxonomy" id="75058"/>
    <lineage>
        <taxon>Eukaryota</taxon>
        <taxon>Discoba</taxon>
        <taxon>Euglenozoa</taxon>
        <taxon>Kinetoplastea</taxon>
        <taxon>Metakinetoplastina</taxon>
        <taxon>Eubodonida</taxon>
        <taxon>Bodonidae</taxon>
        <taxon>Bodo</taxon>
    </lineage>
</organism>
<proteinExistence type="predicted"/>
<evidence type="ECO:0000259" key="4">
    <source>
        <dbReference type="Pfam" id="PF14716"/>
    </source>
</evidence>
<accession>A0A0S4KDP3</accession>
<dbReference type="PANTHER" id="PTHR11276">
    <property type="entry name" value="DNA POLYMERASE TYPE-X FAMILY MEMBER"/>
    <property type="match status" value="1"/>
</dbReference>
<evidence type="ECO:0000313" key="5">
    <source>
        <dbReference type="EMBL" id="CUI10906.1"/>
    </source>
</evidence>
<dbReference type="SMART" id="SM01335">
    <property type="entry name" value="PADR1"/>
    <property type="match status" value="1"/>
</dbReference>
<feature type="active site" description="Nucleophile; Schiff-base intermediate with DNA; for 5'-dRP lyase activity" evidence="1">
    <location>
        <position position="102"/>
    </location>
</feature>
<dbReference type="InterPro" id="IPR012982">
    <property type="entry name" value="PARP1-like_PADR1_Zn_ribbon"/>
</dbReference>
<feature type="region of interest" description="Disordered" evidence="2">
    <location>
        <begin position="1"/>
        <end position="40"/>
    </location>
</feature>
<dbReference type="PANTHER" id="PTHR11276:SF42">
    <property type="entry name" value="DNA POLYMERASE BETA"/>
    <property type="match status" value="1"/>
</dbReference>
<dbReference type="AlphaFoldDB" id="A0A0S4KDP3"/>
<dbReference type="Gene3D" id="1.10.150.110">
    <property type="entry name" value="DNA polymerase beta, N-terminal domain-like"/>
    <property type="match status" value="1"/>
</dbReference>
<dbReference type="GO" id="GO:0006303">
    <property type="term" value="P:double-strand break repair via nonhomologous end joining"/>
    <property type="evidence" value="ECO:0007669"/>
    <property type="project" value="TreeGrafter"/>
</dbReference>
<feature type="domain" description="PARP1-like PADR1" evidence="3">
    <location>
        <begin position="211"/>
        <end position="254"/>
    </location>
</feature>
<sequence length="260" mass="27324">MAPKRSRSATAEAAAEAEKPLTRKPPVAKADAPASAADGSCPNQDLIDVFESLLVYESKDGNKWAGVAYRKVVNVLRGLKTKVTSGKDIAHLDGVGDASVKKTTEFLTTGTIKKLDELKALHGALPVGMVSPSKSGGATTGKAAKAIAAEAGASPPTKAQLKAIKDAAETYESQSLQSLKDLCKLNKQVMSGTKSELVQRCAEGKVLGQTPICPFCGGGKLRYEIKTGMYRCPGYTDDDSYKPCVFLSGTVVRTAWLEGA</sequence>
<keyword evidence="6" id="KW-1185">Reference proteome</keyword>
<evidence type="ECO:0000256" key="1">
    <source>
        <dbReference type="PIRSR" id="PIRSR622312-50"/>
    </source>
</evidence>
<dbReference type="GO" id="GO:0008270">
    <property type="term" value="F:zinc ion binding"/>
    <property type="evidence" value="ECO:0007669"/>
    <property type="project" value="InterPro"/>
</dbReference>
<dbReference type="Pfam" id="PF08063">
    <property type="entry name" value="Zn_ribbon_PADR1"/>
    <property type="match status" value="1"/>
</dbReference>
<evidence type="ECO:0000313" key="6">
    <source>
        <dbReference type="Proteomes" id="UP000051952"/>
    </source>
</evidence>
<evidence type="ECO:0000259" key="3">
    <source>
        <dbReference type="Pfam" id="PF08063"/>
    </source>
</evidence>
<dbReference type="GO" id="GO:0003887">
    <property type="term" value="F:DNA-directed DNA polymerase activity"/>
    <property type="evidence" value="ECO:0007669"/>
    <property type="project" value="InterPro"/>
</dbReference>
<dbReference type="InterPro" id="IPR022312">
    <property type="entry name" value="DNA_pol_X"/>
</dbReference>
<feature type="domain" description="Crossover junction endonuclease MUS81-like HHH" evidence="4">
    <location>
        <begin position="41"/>
        <end position="111"/>
    </location>
</feature>
<reference evidence="6" key="1">
    <citation type="submission" date="2015-09" db="EMBL/GenBank/DDBJ databases">
        <authorList>
            <consortium name="Pathogen Informatics"/>
        </authorList>
    </citation>
    <scope>NUCLEOTIDE SEQUENCE [LARGE SCALE GENOMIC DNA]</scope>
    <source>
        <strain evidence="6">Lake Konstanz</strain>
    </source>
</reference>
<dbReference type="Gene3D" id="3.90.640.80">
    <property type="match status" value="1"/>
</dbReference>
<dbReference type="VEuPathDB" id="TriTrypDB:BSAL_49620"/>
<feature type="compositionally biased region" description="Low complexity" evidence="2">
    <location>
        <begin position="24"/>
        <end position="38"/>
    </location>
</feature>
<dbReference type="GO" id="GO:0006284">
    <property type="term" value="P:base-excision repair"/>
    <property type="evidence" value="ECO:0007669"/>
    <property type="project" value="TreeGrafter"/>
</dbReference>
<name>A0A0S4KDP3_BODSA</name>
<dbReference type="GO" id="GO:0005634">
    <property type="term" value="C:nucleus"/>
    <property type="evidence" value="ECO:0007669"/>
    <property type="project" value="TreeGrafter"/>
</dbReference>
<dbReference type="EMBL" id="CYKH01000021">
    <property type="protein sequence ID" value="CUI10906.1"/>
    <property type="molecule type" value="Genomic_DNA"/>
</dbReference>
<dbReference type="OrthoDB" id="429950at2759"/>
<gene>
    <name evidence="5" type="ORF">BSAL_49620</name>
</gene>
<dbReference type="SUPFAM" id="SSF47802">
    <property type="entry name" value="DNA polymerase beta, N-terminal domain-like"/>
    <property type="match status" value="1"/>
</dbReference>
<protein>
    <submittedName>
        <fullName evidence="5">Uncharacterized protein</fullName>
    </submittedName>
</protein>
<dbReference type="InterPro" id="IPR027421">
    <property type="entry name" value="DNA_pol_lamdba_lyase_dom_sf"/>
</dbReference>
<evidence type="ECO:0000256" key="2">
    <source>
        <dbReference type="SAM" id="MobiDB-lite"/>
    </source>
</evidence>
<dbReference type="Proteomes" id="UP000051952">
    <property type="component" value="Unassembled WGS sequence"/>
</dbReference>